<evidence type="ECO:0000256" key="2">
    <source>
        <dbReference type="SAM" id="SignalP"/>
    </source>
</evidence>
<name>A0A7W7YCJ5_9BACT</name>
<organism evidence="4 5">
    <name type="scientific">Prosthecobacter vanneervenii</name>
    <dbReference type="NCBI Taxonomy" id="48466"/>
    <lineage>
        <taxon>Bacteria</taxon>
        <taxon>Pseudomonadati</taxon>
        <taxon>Verrucomicrobiota</taxon>
        <taxon>Verrucomicrobiia</taxon>
        <taxon>Verrucomicrobiales</taxon>
        <taxon>Verrucomicrobiaceae</taxon>
        <taxon>Prosthecobacter</taxon>
    </lineage>
</organism>
<dbReference type="InterPro" id="IPR036779">
    <property type="entry name" value="LysM_dom_sf"/>
</dbReference>
<dbReference type="SUPFAM" id="SSF54106">
    <property type="entry name" value="LysM domain"/>
    <property type="match status" value="1"/>
</dbReference>
<feature type="compositionally biased region" description="Low complexity" evidence="1">
    <location>
        <begin position="110"/>
        <end position="121"/>
    </location>
</feature>
<dbReference type="CDD" id="cd00118">
    <property type="entry name" value="LysM"/>
    <property type="match status" value="1"/>
</dbReference>
<dbReference type="InterPro" id="IPR018392">
    <property type="entry name" value="LysM"/>
</dbReference>
<dbReference type="PROSITE" id="PS51257">
    <property type="entry name" value="PROKAR_LIPOPROTEIN"/>
    <property type="match status" value="1"/>
</dbReference>
<feature type="domain" description="LysM" evidence="3">
    <location>
        <begin position="121"/>
        <end position="164"/>
    </location>
</feature>
<dbReference type="PANTHER" id="PTHR33734">
    <property type="entry name" value="LYSM DOMAIN-CONTAINING GPI-ANCHORED PROTEIN 2"/>
    <property type="match status" value="1"/>
</dbReference>
<evidence type="ECO:0000313" key="5">
    <source>
        <dbReference type="Proteomes" id="UP000590740"/>
    </source>
</evidence>
<dbReference type="Proteomes" id="UP000590740">
    <property type="component" value="Unassembled WGS sequence"/>
</dbReference>
<proteinExistence type="predicted"/>
<dbReference type="PROSITE" id="PS51782">
    <property type="entry name" value="LYSM"/>
    <property type="match status" value="1"/>
</dbReference>
<keyword evidence="5" id="KW-1185">Reference proteome</keyword>
<gene>
    <name evidence="4" type="ORF">HNQ65_003263</name>
</gene>
<feature type="compositionally biased region" description="Low complexity" evidence="1">
    <location>
        <begin position="77"/>
        <end position="103"/>
    </location>
</feature>
<feature type="compositionally biased region" description="Polar residues" evidence="1">
    <location>
        <begin position="24"/>
        <end position="60"/>
    </location>
</feature>
<evidence type="ECO:0000259" key="3">
    <source>
        <dbReference type="PROSITE" id="PS51782"/>
    </source>
</evidence>
<evidence type="ECO:0000256" key="1">
    <source>
        <dbReference type="SAM" id="MobiDB-lite"/>
    </source>
</evidence>
<dbReference type="AlphaFoldDB" id="A0A7W7YCJ5"/>
<feature type="chain" id="PRO_5031430831" evidence="2">
    <location>
        <begin position="18"/>
        <end position="165"/>
    </location>
</feature>
<dbReference type="Pfam" id="PF01476">
    <property type="entry name" value="LysM"/>
    <property type="match status" value="1"/>
</dbReference>
<protein>
    <submittedName>
        <fullName evidence="4">LysM repeat protein</fullName>
    </submittedName>
</protein>
<keyword evidence="2" id="KW-0732">Signal</keyword>
<feature type="signal peptide" evidence="2">
    <location>
        <begin position="1"/>
        <end position="17"/>
    </location>
</feature>
<dbReference type="SMART" id="SM00257">
    <property type="entry name" value="LysM"/>
    <property type="match status" value="1"/>
</dbReference>
<accession>A0A7W7YCJ5</accession>
<reference evidence="4 5" key="1">
    <citation type="submission" date="2020-08" db="EMBL/GenBank/DDBJ databases">
        <title>Genomic Encyclopedia of Type Strains, Phase IV (KMG-IV): sequencing the most valuable type-strain genomes for metagenomic binning, comparative biology and taxonomic classification.</title>
        <authorList>
            <person name="Goeker M."/>
        </authorList>
    </citation>
    <scope>NUCLEOTIDE SEQUENCE [LARGE SCALE GENOMIC DNA]</scope>
    <source>
        <strain evidence="4 5">DSM 12252</strain>
    </source>
</reference>
<dbReference type="Gene3D" id="3.10.350.10">
    <property type="entry name" value="LysM domain"/>
    <property type="match status" value="1"/>
</dbReference>
<sequence length="165" mass="16969">MTALRFIALSLTCLALASCENMKKSGSSDPYASNYNSDGHYNPYPSQGGRSTPSYQTPPASTLPADPEPPNPYAFGSSKKSPPASSGSTKSSSSKKTVASSSSAKKKTTPTKSGTKKSSGSRYTVAKGDTLSAIARKKGTSVAKIKAANGMSGDLIRPGQALKIP</sequence>
<dbReference type="EMBL" id="JACHIG010000007">
    <property type="protein sequence ID" value="MBB5033673.1"/>
    <property type="molecule type" value="Genomic_DNA"/>
</dbReference>
<dbReference type="RefSeq" id="WP_184340733.1">
    <property type="nucleotide sequence ID" value="NZ_JACHIG010000007.1"/>
</dbReference>
<dbReference type="PANTHER" id="PTHR33734:SF22">
    <property type="entry name" value="MEMBRANE-BOUND LYTIC MUREIN TRANSGLYCOSYLASE D"/>
    <property type="match status" value="1"/>
</dbReference>
<evidence type="ECO:0000313" key="4">
    <source>
        <dbReference type="EMBL" id="MBB5033673.1"/>
    </source>
</evidence>
<feature type="region of interest" description="Disordered" evidence="1">
    <location>
        <begin position="22"/>
        <end position="165"/>
    </location>
</feature>
<comment type="caution">
    <text evidence="4">The sequence shown here is derived from an EMBL/GenBank/DDBJ whole genome shotgun (WGS) entry which is preliminary data.</text>
</comment>